<evidence type="ECO:0000313" key="1">
    <source>
        <dbReference type="EMBL" id="HJC36936.1"/>
    </source>
</evidence>
<dbReference type="InterPro" id="IPR006379">
    <property type="entry name" value="HAD-SF_hydro_IIB"/>
</dbReference>
<dbReference type="SFLD" id="SFLDS00003">
    <property type="entry name" value="Haloacid_Dehalogenase"/>
    <property type="match status" value="1"/>
</dbReference>
<reference evidence="1" key="2">
    <citation type="submission" date="2021-04" db="EMBL/GenBank/DDBJ databases">
        <authorList>
            <person name="Gilroy R."/>
        </authorList>
    </citation>
    <scope>NUCLEOTIDE SEQUENCE</scope>
    <source>
        <strain evidence="1">CHK187-11901</strain>
    </source>
</reference>
<dbReference type="NCBIfam" id="TIGR00099">
    <property type="entry name" value="Cof-subfamily"/>
    <property type="match status" value="1"/>
</dbReference>
<dbReference type="CDD" id="cd07516">
    <property type="entry name" value="HAD_Pase"/>
    <property type="match status" value="1"/>
</dbReference>
<protein>
    <submittedName>
        <fullName evidence="1">HAD family hydrolase</fullName>
    </submittedName>
</protein>
<evidence type="ECO:0000313" key="2">
    <source>
        <dbReference type="Proteomes" id="UP000823896"/>
    </source>
</evidence>
<dbReference type="InterPro" id="IPR036412">
    <property type="entry name" value="HAD-like_sf"/>
</dbReference>
<dbReference type="Gene3D" id="3.40.50.1000">
    <property type="entry name" value="HAD superfamily/HAD-like"/>
    <property type="match status" value="1"/>
</dbReference>
<dbReference type="InterPro" id="IPR023214">
    <property type="entry name" value="HAD_sf"/>
</dbReference>
<name>A0A9D2NQV6_9FIRM</name>
<accession>A0A9D2NQV6</accession>
<proteinExistence type="predicted"/>
<dbReference type="InterPro" id="IPR000150">
    <property type="entry name" value="Cof"/>
</dbReference>
<reference evidence="1" key="1">
    <citation type="journal article" date="2021" name="PeerJ">
        <title>Extensive microbial diversity within the chicken gut microbiome revealed by metagenomics and culture.</title>
        <authorList>
            <person name="Gilroy R."/>
            <person name="Ravi A."/>
            <person name="Getino M."/>
            <person name="Pursley I."/>
            <person name="Horton D.L."/>
            <person name="Alikhan N.F."/>
            <person name="Baker D."/>
            <person name="Gharbi K."/>
            <person name="Hall N."/>
            <person name="Watson M."/>
            <person name="Adriaenssens E.M."/>
            <person name="Foster-Nyarko E."/>
            <person name="Jarju S."/>
            <person name="Secka A."/>
            <person name="Antonio M."/>
            <person name="Oren A."/>
            <person name="Chaudhuri R.R."/>
            <person name="La Ragione R."/>
            <person name="Hildebrand F."/>
            <person name="Pallen M.J."/>
        </authorList>
    </citation>
    <scope>NUCLEOTIDE SEQUENCE</scope>
    <source>
        <strain evidence="1">CHK187-11901</strain>
    </source>
</reference>
<dbReference type="PANTHER" id="PTHR10000:SF8">
    <property type="entry name" value="HAD SUPERFAMILY HYDROLASE-LIKE, TYPE 3"/>
    <property type="match status" value="1"/>
</dbReference>
<dbReference type="Gene3D" id="3.30.1240.10">
    <property type="match status" value="1"/>
</dbReference>
<comment type="caution">
    <text evidence="1">The sequence shown here is derived from an EMBL/GenBank/DDBJ whole genome shotgun (WGS) entry which is preliminary data.</text>
</comment>
<keyword evidence="1" id="KW-0378">Hydrolase</keyword>
<dbReference type="GO" id="GO:0005829">
    <property type="term" value="C:cytosol"/>
    <property type="evidence" value="ECO:0007669"/>
    <property type="project" value="TreeGrafter"/>
</dbReference>
<dbReference type="GO" id="GO:0000287">
    <property type="term" value="F:magnesium ion binding"/>
    <property type="evidence" value="ECO:0007669"/>
    <property type="project" value="TreeGrafter"/>
</dbReference>
<dbReference type="SFLD" id="SFLDG01140">
    <property type="entry name" value="C2.B:_Phosphomannomutase_and_P"/>
    <property type="match status" value="1"/>
</dbReference>
<dbReference type="EMBL" id="DWWM01000048">
    <property type="protein sequence ID" value="HJC36936.1"/>
    <property type="molecule type" value="Genomic_DNA"/>
</dbReference>
<dbReference type="NCBIfam" id="TIGR01484">
    <property type="entry name" value="HAD-SF-IIB"/>
    <property type="match status" value="1"/>
</dbReference>
<dbReference type="AlphaFoldDB" id="A0A9D2NQV6"/>
<dbReference type="GO" id="GO:0016791">
    <property type="term" value="F:phosphatase activity"/>
    <property type="evidence" value="ECO:0007669"/>
    <property type="project" value="TreeGrafter"/>
</dbReference>
<dbReference type="PANTHER" id="PTHR10000">
    <property type="entry name" value="PHOSPHOSERINE PHOSPHATASE"/>
    <property type="match status" value="1"/>
</dbReference>
<gene>
    <name evidence="1" type="ORF">H9702_07370</name>
</gene>
<sequence length="286" mass="32454">MTVKMIALDLDGTLLRNDKSIDPSTAAVLKRARAHGIIITLASGRDKNGCRFVYEPLELESGNNYLALVNGQMIYSFARKEYELDEVLNNEDAQKIMRTVKDYDVEAIFCCGYDFYDYISRRRRLGKKLTQLVKGKPGDYGLASGKAHRNFIAIKDKNNFTQDINKVILVHTKRYFRRHLDEIRAQLNDYDLLEVGPEWIEIMPRNVNKASALTRIAHENGFTLDKVMAFGDAENDIEMIRSCRYGIAMGNAMDAVKDAAFAVTASNEEQGIAKAISRYVFQEELS</sequence>
<dbReference type="Proteomes" id="UP000823896">
    <property type="component" value="Unassembled WGS sequence"/>
</dbReference>
<dbReference type="SUPFAM" id="SSF56784">
    <property type="entry name" value="HAD-like"/>
    <property type="match status" value="1"/>
</dbReference>
<organism evidence="1 2">
    <name type="scientific">Candidatus Merdibacter merdavium</name>
    <dbReference type="NCBI Taxonomy" id="2838692"/>
    <lineage>
        <taxon>Bacteria</taxon>
        <taxon>Bacillati</taxon>
        <taxon>Bacillota</taxon>
        <taxon>Erysipelotrichia</taxon>
        <taxon>Erysipelotrichales</taxon>
        <taxon>Erysipelotrichaceae</taxon>
        <taxon>Merdibacter</taxon>
    </lineage>
</organism>
<dbReference type="Pfam" id="PF08282">
    <property type="entry name" value="Hydrolase_3"/>
    <property type="match status" value="1"/>
</dbReference>